<evidence type="ECO:0000313" key="3">
    <source>
        <dbReference type="Proteomes" id="UP000634647"/>
    </source>
</evidence>
<reference evidence="2" key="1">
    <citation type="journal article" date="2014" name="Int. J. Syst. Evol. Microbiol.">
        <title>Complete genome sequence of Corynebacterium casei LMG S-19264T (=DSM 44701T), isolated from a smear-ripened cheese.</title>
        <authorList>
            <consortium name="US DOE Joint Genome Institute (JGI-PGF)"/>
            <person name="Walter F."/>
            <person name="Albersmeier A."/>
            <person name="Kalinowski J."/>
            <person name="Ruckert C."/>
        </authorList>
    </citation>
    <scope>NUCLEOTIDE SEQUENCE</scope>
    <source>
        <strain evidence="2">CGMCC 1.10859</strain>
    </source>
</reference>
<dbReference type="Proteomes" id="UP000634647">
    <property type="component" value="Unassembled WGS sequence"/>
</dbReference>
<evidence type="ECO:0000313" key="2">
    <source>
        <dbReference type="EMBL" id="GHE06095.1"/>
    </source>
</evidence>
<feature type="region of interest" description="Disordered" evidence="1">
    <location>
        <begin position="41"/>
        <end position="89"/>
    </location>
</feature>
<evidence type="ECO:0000256" key="1">
    <source>
        <dbReference type="SAM" id="MobiDB-lite"/>
    </source>
</evidence>
<proteinExistence type="predicted"/>
<sequence>MCDLARGAAIDRYRQIERHLCAGPHDISNIQNRFPYLTVRGGSAREQARQKRPDQREMAQSCAARTDEATDGRPRGALSTEDRHAVLSW</sequence>
<name>A0AAN4UUZ3_9RHOB</name>
<reference evidence="2" key="2">
    <citation type="submission" date="2023-06" db="EMBL/GenBank/DDBJ databases">
        <authorList>
            <person name="Sun Q."/>
            <person name="Zhou Y."/>
        </authorList>
    </citation>
    <scope>NUCLEOTIDE SEQUENCE</scope>
    <source>
        <strain evidence="2">CGMCC 1.10859</strain>
    </source>
</reference>
<dbReference type="AlphaFoldDB" id="A0AAN4UUZ3"/>
<gene>
    <name evidence="2" type="ORF">GCM10008024_39390</name>
</gene>
<accession>A0AAN4UUZ3</accession>
<comment type="caution">
    <text evidence="2">The sequence shown here is derived from an EMBL/GenBank/DDBJ whole genome shotgun (WGS) entry which is preliminary data.</text>
</comment>
<dbReference type="EMBL" id="BNAB01000032">
    <property type="protein sequence ID" value="GHE06095.1"/>
    <property type="molecule type" value="Genomic_DNA"/>
</dbReference>
<feature type="compositionally biased region" description="Basic and acidic residues" evidence="1">
    <location>
        <begin position="46"/>
        <end position="57"/>
    </location>
</feature>
<feature type="compositionally biased region" description="Basic and acidic residues" evidence="1">
    <location>
        <begin position="65"/>
        <end position="89"/>
    </location>
</feature>
<organism evidence="2 3">
    <name type="scientific">Allgaiera indica</name>
    <dbReference type="NCBI Taxonomy" id="765699"/>
    <lineage>
        <taxon>Bacteria</taxon>
        <taxon>Pseudomonadati</taxon>
        <taxon>Pseudomonadota</taxon>
        <taxon>Alphaproteobacteria</taxon>
        <taxon>Rhodobacterales</taxon>
        <taxon>Paracoccaceae</taxon>
        <taxon>Allgaiera</taxon>
    </lineage>
</organism>
<protein>
    <submittedName>
        <fullName evidence="2">Uncharacterized protein</fullName>
    </submittedName>
</protein>